<sequence>MAIQLNFDYDEKRQGYWITGDGFDFFAYFTEDEEKNTFVECDSVRREGDDFSTSIQVRLGPAGMVHKDILETVVHNELSKWWP</sequence>
<proteinExistence type="predicted"/>
<protein>
    <recommendedName>
        <fullName evidence="3">DUF1488 family protein</fullName>
    </recommendedName>
</protein>
<evidence type="ECO:0000313" key="1">
    <source>
        <dbReference type="EMBL" id="MYM34929.1"/>
    </source>
</evidence>
<accession>A0ABW9V898</accession>
<dbReference type="EMBL" id="WWCO01000006">
    <property type="protein sequence ID" value="MYM34929.1"/>
    <property type="molecule type" value="Genomic_DNA"/>
</dbReference>
<evidence type="ECO:0000313" key="2">
    <source>
        <dbReference type="Proteomes" id="UP000449678"/>
    </source>
</evidence>
<dbReference type="RefSeq" id="WP_160990307.1">
    <property type="nucleotide sequence ID" value="NZ_WWCO01000006.1"/>
</dbReference>
<reference evidence="1 2" key="1">
    <citation type="submission" date="2019-12" db="EMBL/GenBank/DDBJ databases">
        <title>Novel species isolated from a subtropical stream in China.</title>
        <authorList>
            <person name="Lu H."/>
        </authorList>
    </citation>
    <scope>NUCLEOTIDE SEQUENCE [LARGE SCALE GENOMIC DNA]</scope>
    <source>
        <strain evidence="1 2">FT94W</strain>
    </source>
</reference>
<name>A0ABW9V898_9BURK</name>
<gene>
    <name evidence="1" type="ORF">GTP38_11335</name>
</gene>
<organism evidence="1 2">
    <name type="scientific">Duganella lactea</name>
    <dbReference type="NCBI Taxonomy" id="2692173"/>
    <lineage>
        <taxon>Bacteria</taxon>
        <taxon>Pseudomonadati</taxon>
        <taxon>Pseudomonadota</taxon>
        <taxon>Betaproteobacteria</taxon>
        <taxon>Burkholderiales</taxon>
        <taxon>Oxalobacteraceae</taxon>
        <taxon>Telluria group</taxon>
        <taxon>Duganella</taxon>
    </lineage>
</organism>
<keyword evidence="2" id="KW-1185">Reference proteome</keyword>
<comment type="caution">
    <text evidence="1">The sequence shown here is derived from an EMBL/GenBank/DDBJ whole genome shotgun (WGS) entry which is preliminary data.</text>
</comment>
<evidence type="ECO:0008006" key="3">
    <source>
        <dbReference type="Google" id="ProtNLM"/>
    </source>
</evidence>
<dbReference type="Proteomes" id="UP000449678">
    <property type="component" value="Unassembled WGS sequence"/>
</dbReference>